<accession>A0A7T8QUG9</accession>
<proteinExistence type="predicted"/>
<dbReference type="AlphaFoldDB" id="A0A7T8QUG9"/>
<name>A0A7T8QUG9_CALRO</name>
<dbReference type="Proteomes" id="UP000595437">
    <property type="component" value="Chromosome 5"/>
</dbReference>
<keyword evidence="2" id="KW-1185">Reference proteome</keyword>
<gene>
    <name evidence="1" type="ORF">FKW44_008712</name>
</gene>
<dbReference type="EMBL" id="CP045894">
    <property type="protein sequence ID" value="QQP55506.1"/>
    <property type="molecule type" value="Genomic_DNA"/>
</dbReference>
<reference evidence="2" key="1">
    <citation type="submission" date="2021-01" db="EMBL/GenBank/DDBJ databases">
        <title>Caligus Genome Assembly.</title>
        <authorList>
            <person name="Gallardo-Escarate C."/>
        </authorList>
    </citation>
    <scope>NUCLEOTIDE SEQUENCE [LARGE SCALE GENOMIC DNA]</scope>
</reference>
<organism evidence="1 2">
    <name type="scientific">Caligus rogercresseyi</name>
    <name type="common">Sea louse</name>
    <dbReference type="NCBI Taxonomy" id="217165"/>
    <lineage>
        <taxon>Eukaryota</taxon>
        <taxon>Metazoa</taxon>
        <taxon>Ecdysozoa</taxon>
        <taxon>Arthropoda</taxon>
        <taxon>Crustacea</taxon>
        <taxon>Multicrustacea</taxon>
        <taxon>Hexanauplia</taxon>
        <taxon>Copepoda</taxon>
        <taxon>Siphonostomatoida</taxon>
        <taxon>Caligidae</taxon>
        <taxon>Caligus</taxon>
    </lineage>
</organism>
<evidence type="ECO:0000313" key="1">
    <source>
        <dbReference type="EMBL" id="QQP55506.1"/>
    </source>
</evidence>
<evidence type="ECO:0000313" key="2">
    <source>
        <dbReference type="Proteomes" id="UP000595437"/>
    </source>
</evidence>
<protein>
    <submittedName>
        <fullName evidence="1">Uncharacterized protein</fullName>
    </submittedName>
</protein>
<sequence>MKLSFLGSNLTLHSQQYLTHHIAKAAAKRLHSSLGLPCPYQGKYLRQLAKGLMIGKISYAAAAVDHSKT</sequence>